<dbReference type="AlphaFoldDB" id="A0A011AAK9"/>
<keyword evidence="5 8" id="KW-0812">Transmembrane</keyword>
<feature type="transmembrane region" description="Helical" evidence="8">
    <location>
        <begin position="124"/>
        <end position="144"/>
    </location>
</feature>
<feature type="transmembrane region" description="Helical" evidence="8">
    <location>
        <begin position="68"/>
        <end position="86"/>
    </location>
</feature>
<dbReference type="OrthoDB" id="5405318at2"/>
<dbReference type="InterPro" id="IPR004776">
    <property type="entry name" value="Mem_transp_PIN-like"/>
</dbReference>
<keyword evidence="10" id="KW-1185">Reference proteome</keyword>
<comment type="subcellular location">
    <subcellularLocation>
        <location evidence="1">Cell membrane</location>
        <topology evidence="1">Multi-pass membrane protein</topology>
    </subcellularLocation>
</comment>
<feature type="transmembrane region" description="Helical" evidence="8">
    <location>
        <begin position="98"/>
        <end position="118"/>
    </location>
</feature>
<evidence type="ECO:0000256" key="3">
    <source>
        <dbReference type="ARBA" id="ARBA00022448"/>
    </source>
</evidence>
<evidence type="ECO:0000256" key="7">
    <source>
        <dbReference type="ARBA" id="ARBA00023136"/>
    </source>
</evidence>
<evidence type="ECO:0000313" key="10">
    <source>
        <dbReference type="Proteomes" id="UP000021053"/>
    </source>
</evidence>
<sequence>MSSLGTQIAQSLPIFLLIVLGYALAAFAPWAREAGGALSTFVFNVSLPALLFSITSTPSRSTPSWKVVGAYFGGCFVIFAVARLVARFATTLDGIDGSLFAVGGVFSNNVLLGIPLAQAFLGPAALPVVAMVLIFNAAVLWTLATASIEQARGGELTARNLLRTAVTVTVTPLVLAIVVGTVVRLVGLRVPSLVAEPIESLGRAATPLALVVLGIGLQRYGLRTGWKISLGITVVKLVLHPLAVWLLAVALGLSAVETLAVVLMASIATGANVYLMAEKFGTLQGPVASAIVVSTTLSVVTTPLWLALAGK</sequence>
<dbReference type="Pfam" id="PF03547">
    <property type="entry name" value="Mem_trans"/>
    <property type="match status" value="1"/>
</dbReference>
<dbReference type="InterPro" id="IPR038770">
    <property type="entry name" value="Na+/solute_symporter_sf"/>
</dbReference>
<proteinExistence type="inferred from homology"/>
<organism evidence="9 10">
    <name type="scientific">Cryptosporangium arvum DSM 44712</name>
    <dbReference type="NCBI Taxonomy" id="927661"/>
    <lineage>
        <taxon>Bacteria</taxon>
        <taxon>Bacillati</taxon>
        <taxon>Actinomycetota</taxon>
        <taxon>Actinomycetes</taxon>
        <taxon>Cryptosporangiales</taxon>
        <taxon>Cryptosporangiaceae</taxon>
        <taxon>Cryptosporangium</taxon>
    </lineage>
</organism>
<name>A0A011AAK9_9ACTN</name>
<evidence type="ECO:0000256" key="4">
    <source>
        <dbReference type="ARBA" id="ARBA00022475"/>
    </source>
</evidence>
<evidence type="ECO:0000256" key="8">
    <source>
        <dbReference type="SAM" id="Phobius"/>
    </source>
</evidence>
<feature type="transmembrane region" description="Helical" evidence="8">
    <location>
        <begin position="165"/>
        <end position="184"/>
    </location>
</feature>
<dbReference type="PANTHER" id="PTHR36838">
    <property type="entry name" value="AUXIN EFFLUX CARRIER FAMILY PROTEIN"/>
    <property type="match status" value="1"/>
</dbReference>
<evidence type="ECO:0000256" key="6">
    <source>
        <dbReference type="ARBA" id="ARBA00022989"/>
    </source>
</evidence>
<feature type="transmembrane region" description="Helical" evidence="8">
    <location>
        <begin position="287"/>
        <end position="308"/>
    </location>
</feature>
<gene>
    <name evidence="9" type="ORF">CryarDRAFT_0074</name>
</gene>
<feature type="transmembrane region" description="Helical" evidence="8">
    <location>
        <begin position="37"/>
        <end position="56"/>
    </location>
</feature>
<dbReference type="GO" id="GO:0005886">
    <property type="term" value="C:plasma membrane"/>
    <property type="evidence" value="ECO:0007669"/>
    <property type="project" value="UniProtKB-SubCell"/>
</dbReference>
<evidence type="ECO:0000256" key="5">
    <source>
        <dbReference type="ARBA" id="ARBA00022692"/>
    </source>
</evidence>
<keyword evidence="3" id="KW-0813">Transport</keyword>
<keyword evidence="6 8" id="KW-1133">Transmembrane helix</keyword>
<dbReference type="EMBL" id="JFBT01000001">
    <property type="protein sequence ID" value="EXG79056.1"/>
    <property type="molecule type" value="Genomic_DNA"/>
</dbReference>
<feature type="transmembrane region" description="Helical" evidence="8">
    <location>
        <begin position="12"/>
        <end position="30"/>
    </location>
</feature>
<keyword evidence="4" id="KW-1003">Cell membrane</keyword>
<comment type="caution">
    <text evidence="9">The sequence shown here is derived from an EMBL/GenBank/DDBJ whole genome shotgun (WGS) entry which is preliminary data.</text>
</comment>
<protein>
    <submittedName>
        <fullName evidence="9">Putative permease</fullName>
    </submittedName>
</protein>
<evidence type="ECO:0000256" key="1">
    <source>
        <dbReference type="ARBA" id="ARBA00004651"/>
    </source>
</evidence>
<comment type="similarity">
    <text evidence="2">Belongs to the auxin efflux carrier (TC 2.A.69) family.</text>
</comment>
<dbReference type="HOGENOM" id="CLU_056175_2_1_11"/>
<dbReference type="GO" id="GO:0055085">
    <property type="term" value="P:transmembrane transport"/>
    <property type="evidence" value="ECO:0007669"/>
    <property type="project" value="InterPro"/>
</dbReference>
<evidence type="ECO:0000256" key="2">
    <source>
        <dbReference type="ARBA" id="ARBA00010145"/>
    </source>
</evidence>
<reference evidence="9 10" key="1">
    <citation type="submission" date="2013-07" db="EMBL/GenBank/DDBJ databases">
        <authorList>
            <consortium name="DOE Joint Genome Institute"/>
            <person name="Eisen J."/>
            <person name="Huntemann M."/>
            <person name="Han J."/>
            <person name="Chen A."/>
            <person name="Kyrpides N."/>
            <person name="Mavromatis K."/>
            <person name="Markowitz V."/>
            <person name="Palaniappan K."/>
            <person name="Ivanova N."/>
            <person name="Schaumberg A."/>
            <person name="Pati A."/>
            <person name="Liolios K."/>
            <person name="Nordberg H.P."/>
            <person name="Cantor M.N."/>
            <person name="Hua S.X."/>
            <person name="Woyke T."/>
        </authorList>
    </citation>
    <scope>NUCLEOTIDE SEQUENCE [LARGE SCALE GENOMIC DNA]</scope>
    <source>
        <strain evidence="9 10">DSM 44712</strain>
    </source>
</reference>
<accession>A0A011AAK9</accession>
<dbReference type="Gene3D" id="1.20.1530.20">
    <property type="match status" value="1"/>
</dbReference>
<dbReference type="PANTHER" id="PTHR36838:SF3">
    <property type="entry name" value="TRANSPORTER AUXIN EFFLUX CARRIER EC FAMILY"/>
    <property type="match status" value="1"/>
</dbReference>
<dbReference type="RefSeq" id="WP_035847459.1">
    <property type="nucleotide sequence ID" value="NZ_KK073874.1"/>
</dbReference>
<evidence type="ECO:0000313" key="9">
    <source>
        <dbReference type="EMBL" id="EXG79056.1"/>
    </source>
</evidence>
<dbReference type="Proteomes" id="UP000021053">
    <property type="component" value="Unassembled WGS sequence"/>
</dbReference>
<keyword evidence="7 8" id="KW-0472">Membrane</keyword>